<reference evidence="1" key="2">
    <citation type="submission" date="2022-06" db="UniProtKB">
        <authorList>
            <consortium name="EnsemblMetazoa"/>
        </authorList>
    </citation>
    <scope>IDENTIFICATION</scope>
    <source>
        <strain evidence="1">DF5081</strain>
    </source>
</reference>
<dbReference type="AlphaFoldDB" id="A0A8R1IQ18"/>
<reference evidence="2" key="1">
    <citation type="submission" date="2010-08" db="EMBL/GenBank/DDBJ databases">
        <authorList>
            <consortium name="Caenorhabditis japonica Sequencing Consortium"/>
            <person name="Wilson R.K."/>
        </authorList>
    </citation>
    <scope>NUCLEOTIDE SEQUENCE [LARGE SCALE GENOMIC DNA]</scope>
    <source>
        <strain evidence="2">DF5081</strain>
    </source>
</reference>
<dbReference type="Proteomes" id="UP000005237">
    <property type="component" value="Unassembled WGS sequence"/>
</dbReference>
<protein>
    <submittedName>
        <fullName evidence="1">Uncharacterized protein</fullName>
    </submittedName>
</protein>
<evidence type="ECO:0000313" key="1">
    <source>
        <dbReference type="EnsemblMetazoa" id="CJA38496.1"/>
    </source>
</evidence>
<accession>A0A8R1IQ18</accession>
<proteinExistence type="predicted"/>
<sequence length="87" mass="10167">MAGTLLNPLVYAYYNENFRRQIQSCVGEMRGQGEFKRGLYSIVSGRYSYRETYRGEDENAERQNRQSMRIEFANNQGADIEVLQTDL</sequence>
<organism evidence="1 2">
    <name type="scientific">Caenorhabditis japonica</name>
    <dbReference type="NCBI Taxonomy" id="281687"/>
    <lineage>
        <taxon>Eukaryota</taxon>
        <taxon>Metazoa</taxon>
        <taxon>Ecdysozoa</taxon>
        <taxon>Nematoda</taxon>
        <taxon>Chromadorea</taxon>
        <taxon>Rhabditida</taxon>
        <taxon>Rhabditina</taxon>
        <taxon>Rhabditomorpha</taxon>
        <taxon>Rhabditoidea</taxon>
        <taxon>Rhabditidae</taxon>
        <taxon>Peloderinae</taxon>
        <taxon>Caenorhabditis</taxon>
    </lineage>
</organism>
<keyword evidence="2" id="KW-1185">Reference proteome</keyword>
<name>A0A8R1IQ18_CAEJA</name>
<evidence type="ECO:0000313" key="2">
    <source>
        <dbReference type="Proteomes" id="UP000005237"/>
    </source>
</evidence>
<dbReference type="EnsemblMetazoa" id="CJA38496.1">
    <property type="protein sequence ID" value="CJA38496.1"/>
    <property type="gene ID" value="WBGene00214343"/>
</dbReference>